<dbReference type="InterPro" id="IPR003245">
    <property type="entry name" value="Phytocyanin_dom"/>
</dbReference>
<dbReference type="OrthoDB" id="1933492at2759"/>
<dbReference type="GO" id="GO:0005886">
    <property type="term" value="C:plasma membrane"/>
    <property type="evidence" value="ECO:0007669"/>
    <property type="project" value="TreeGrafter"/>
</dbReference>
<reference evidence="6 7" key="1">
    <citation type="journal article" date="2020" name="Nat. Food">
        <title>A phased Vanilla planifolia genome enables genetic improvement of flavour and production.</title>
        <authorList>
            <person name="Hasing T."/>
            <person name="Tang H."/>
            <person name="Brym M."/>
            <person name="Khazi F."/>
            <person name="Huang T."/>
            <person name="Chambers A.H."/>
        </authorList>
    </citation>
    <scope>NUCLEOTIDE SEQUENCE [LARGE SCALE GENOMIC DNA]</scope>
    <source>
        <tissue evidence="6">Leaf</tissue>
    </source>
</reference>
<keyword evidence="1" id="KW-0479">Metal-binding</keyword>
<evidence type="ECO:0000259" key="5">
    <source>
        <dbReference type="PROSITE" id="PS51485"/>
    </source>
</evidence>
<dbReference type="InterPro" id="IPR008972">
    <property type="entry name" value="Cupredoxin"/>
</dbReference>
<evidence type="ECO:0000313" key="6">
    <source>
        <dbReference type="EMBL" id="KAG0455984.1"/>
    </source>
</evidence>
<dbReference type="SUPFAM" id="SSF49503">
    <property type="entry name" value="Cupredoxins"/>
    <property type="match status" value="1"/>
</dbReference>
<feature type="region of interest" description="Disordered" evidence="4">
    <location>
        <begin position="136"/>
        <end position="177"/>
    </location>
</feature>
<dbReference type="InterPro" id="IPR039391">
    <property type="entry name" value="Phytocyanin-like"/>
</dbReference>
<evidence type="ECO:0000256" key="1">
    <source>
        <dbReference type="ARBA" id="ARBA00022723"/>
    </source>
</evidence>
<comment type="caution">
    <text evidence="6">The sequence shown here is derived from an EMBL/GenBank/DDBJ whole genome shotgun (WGS) entry which is preliminary data.</text>
</comment>
<evidence type="ECO:0000256" key="3">
    <source>
        <dbReference type="ARBA" id="ARBA00023180"/>
    </source>
</evidence>
<dbReference type="PROSITE" id="PS00196">
    <property type="entry name" value="COPPER_BLUE"/>
    <property type="match status" value="1"/>
</dbReference>
<dbReference type="Pfam" id="PF02298">
    <property type="entry name" value="Cu_bind_like"/>
    <property type="match status" value="1"/>
</dbReference>
<dbReference type="InterPro" id="IPR028871">
    <property type="entry name" value="BlueCu_1_BS"/>
</dbReference>
<dbReference type="Proteomes" id="UP000639772">
    <property type="component" value="Chromosome 13"/>
</dbReference>
<dbReference type="PANTHER" id="PTHR33021:SF496">
    <property type="entry name" value="OS08G0482700 PROTEIN"/>
    <property type="match status" value="1"/>
</dbReference>
<dbReference type="FunFam" id="2.60.40.420:FF:000003">
    <property type="entry name" value="Blue copper"/>
    <property type="match status" value="1"/>
</dbReference>
<name>A0A835PQP2_VANPL</name>
<feature type="domain" description="Phytocyanin" evidence="5">
    <location>
        <begin position="33"/>
        <end position="136"/>
    </location>
</feature>
<keyword evidence="2" id="KW-0186">Copper</keyword>
<keyword evidence="3" id="KW-0325">Glycoprotein</keyword>
<evidence type="ECO:0000256" key="2">
    <source>
        <dbReference type="ARBA" id="ARBA00023008"/>
    </source>
</evidence>
<accession>A0A835PQP2</accession>
<dbReference type="EMBL" id="JADCNM010000013">
    <property type="protein sequence ID" value="KAG0455984.1"/>
    <property type="molecule type" value="Genomic_DNA"/>
</dbReference>
<proteinExistence type="predicted"/>
<dbReference type="GO" id="GO:0046872">
    <property type="term" value="F:metal ion binding"/>
    <property type="evidence" value="ECO:0007669"/>
    <property type="project" value="UniProtKB-KW"/>
</dbReference>
<feature type="compositionally biased region" description="Pro residues" evidence="4">
    <location>
        <begin position="160"/>
        <end position="172"/>
    </location>
</feature>
<protein>
    <recommendedName>
        <fullName evidence="5">Phytocyanin domain-containing protein</fullName>
    </recommendedName>
</protein>
<evidence type="ECO:0000313" key="7">
    <source>
        <dbReference type="Proteomes" id="UP000639772"/>
    </source>
</evidence>
<organism evidence="6 7">
    <name type="scientific">Vanilla planifolia</name>
    <name type="common">Vanilla</name>
    <dbReference type="NCBI Taxonomy" id="51239"/>
    <lineage>
        <taxon>Eukaryota</taxon>
        <taxon>Viridiplantae</taxon>
        <taxon>Streptophyta</taxon>
        <taxon>Embryophyta</taxon>
        <taxon>Tracheophyta</taxon>
        <taxon>Spermatophyta</taxon>
        <taxon>Magnoliopsida</taxon>
        <taxon>Liliopsida</taxon>
        <taxon>Asparagales</taxon>
        <taxon>Orchidaceae</taxon>
        <taxon>Vanilloideae</taxon>
        <taxon>Vanilleae</taxon>
        <taxon>Vanilla</taxon>
    </lineage>
</organism>
<dbReference type="PROSITE" id="PS51485">
    <property type="entry name" value="PHYTOCYANIN"/>
    <property type="match status" value="1"/>
</dbReference>
<dbReference type="GO" id="GO:0009055">
    <property type="term" value="F:electron transfer activity"/>
    <property type="evidence" value="ECO:0007669"/>
    <property type="project" value="InterPro"/>
</dbReference>
<dbReference type="Gene3D" id="2.60.40.420">
    <property type="entry name" value="Cupredoxins - blue copper proteins"/>
    <property type="match status" value="1"/>
</dbReference>
<dbReference type="AlphaFoldDB" id="A0A835PQP2"/>
<sequence length="197" mass="19849">MAGGRGECNWPAMSTVAATIFVVVILPIASAATSYTVGDSTGWTVLPNNASFYADWASTKTFVAGDKLVFNFQTGSHDVVEVPKSSFDSCSTNNQVGSTLNNGPATVTLTAGKHYYFCNIPGHCSLGQKLAVSVSSSSPAPSSSSSPSPGGEVPEEASGPAPPQTPGGPPSSAPQASSLSLAAVASAGLSLFAVAFW</sequence>
<evidence type="ECO:0000256" key="4">
    <source>
        <dbReference type="SAM" id="MobiDB-lite"/>
    </source>
</evidence>
<gene>
    <name evidence="6" type="ORF">HPP92_023772</name>
</gene>
<feature type="compositionally biased region" description="Low complexity" evidence="4">
    <location>
        <begin position="136"/>
        <end position="159"/>
    </location>
</feature>
<dbReference type="PANTHER" id="PTHR33021">
    <property type="entry name" value="BLUE COPPER PROTEIN"/>
    <property type="match status" value="1"/>
</dbReference>